<dbReference type="InterPro" id="IPR032519">
    <property type="entry name" value="YbgF_tri"/>
</dbReference>
<sequence precursor="true">MLPRLTLLVGLALAASPVLSQDYIDLEAERKAAASAEVSQPAPVTPSEPAAPVAAAPVSASPAEQQSGQNLGELMYQLQLLQQEVMNLRGQVEEQGHQLRQLKQQSLERYLDLDKRLGAGAVATSPDASKVVAATAVAAKPSVTEIPGETEAYKAAYGLVRSQRFDDAIAAFDTFLQSYPDGRYAANAHYWLGELYLVITPQDLEASRQAFTLLLREYPDNSKVPDALYKLGKVYFLKGNSAKSREYLERVIAEFGDSDSSAVKLAKDFLAENF</sequence>
<dbReference type="Proteomes" id="UP001143362">
    <property type="component" value="Unassembled WGS sequence"/>
</dbReference>
<dbReference type="RefSeq" id="WP_279243325.1">
    <property type="nucleotide sequence ID" value="NZ_SHNN01000001.1"/>
</dbReference>
<keyword evidence="1" id="KW-0131">Cell cycle</keyword>
<gene>
    <name evidence="4" type="primary">ybgF</name>
    <name evidence="1" type="synonym">cpoB</name>
    <name evidence="4" type="ORF">EYC98_00420</name>
</gene>
<evidence type="ECO:0000313" key="4">
    <source>
        <dbReference type="EMBL" id="MCX2979322.1"/>
    </source>
</evidence>
<dbReference type="Gene3D" id="1.25.40.10">
    <property type="entry name" value="Tetratricopeptide repeat domain"/>
    <property type="match status" value="1"/>
</dbReference>
<dbReference type="NCBIfam" id="TIGR02795">
    <property type="entry name" value="tol_pal_ybgF"/>
    <property type="match status" value="1"/>
</dbReference>
<feature type="domain" description="YbgF trimerisation" evidence="3">
    <location>
        <begin position="66"/>
        <end position="121"/>
    </location>
</feature>
<dbReference type="InterPro" id="IPR034706">
    <property type="entry name" value="CpoB"/>
</dbReference>
<keyword evidence="1" id="KW-0132">Cell division</keyword>
<evidence type="ECO:0000256" key="2">
    <source>
        <dbReference type="SAM" id="MobiDB-lite"/>
    </source>
</evidence>
<dbReference type="Pfam" id="PF16331">
    <property type="entry name" value="TolA_bind_tri"/>
    <property type="match status" value="1"/>
</dbReference>
<accession>A0ABT3TCW7</accession>
<feature type="compositionally biased region" description="Low complexity" evidence="2">
    <location>
        <begin position="41"/>
        <end position="63"/>
    </location>
</feature>
<organism evidence="4 5">
    <name type="scientific">Candidatus Litorirhabdus singularis</name>
    <dbReference type="NCBI Taxonomy" id="2518993"/>
    <lineage>
        <taxon>Bacteria</taxon>
        <taxon>Pseudomonadati</taxon>
        <taxon>Pseudomonadota</taxon>
        <taxon>Gammaproteobacteria</taxon>
        <taxon>Cellvibrionales</taxon>
        <taxon>Halieaceae</taxon>
        <taxon>Candidatus Litorirhabdus</taxon>
    </lineage>
</organism>
<dbReference type="InterPro" id="IPR011990">
    <property type="entry name" value="TPR-like_helical_dom_sf"/>
</dbReference>
<dbReference type="Pfam" id="PF13174">
    <property type="entry name" value="TPR_6"/>
    <property type="match status" value="1"/>
</dbReference>
<dbReference type="Gene3D" id="1.20.5.110">
    <property type="match status" value="1"/>
</dbReference>
<dbReference type="HAMAP" id="MF_02066">
    <property type="entry name" value="CpoB"/>
    <property type="match status" value="1"/>
</dbReference>
<dbReference type="EMBL" id="SHNN01000001">
    <property type="protein sequence ID" value="MCX2979322.1"/>
    <property type="molecule type" value="Genomic_DNA"/>
</dbReference>
<evidence type="ECO:0000256" key="1">
    <source>
        <dbReference type="HAMAP-Rule" id="MF_02066"/>
    </source>
</evidence>
<comment type="function">
    <text evidence="1">Mediates coordination of peptidoglycan synthesis and outer membrane constriction during cell division.</text>
</comment>
<keyword evidence="5" id="KW-1185">Reference proteome</keyword>
<evidence type="ECO:0000259" key="3">
    <source>
        <dbReference type="Pfam" id="PF16331"/>
    </source>
</evidence>
<comment type="caution">
    <text evidence="4">The sequence shown here is derived from an EMBL/GenBank/DDBJ whole genome shotgun (WGS) entry which is preliminary data.</text>
</comment>
<dbReference type="SUPFAM" id="SSF48452">
    <property type="entry name" value="TPR-like"/>
    <property type="match status" value="1"/>
</dbReference>
<dbReference type="InterPro" id="IPR019734">
    <property type="entry name" value="TPR_rpt"/>
</dbReference>
<reference evidence="4" key="1">
    <citation type="submission" date="2019-02" db="EMBL/GenBank/DDBJ databases">
        <authorList>
            <person name="Li S.-H."/>
        </authorList>
    </citation>
    <scope>NUCLEOTIDE SEQUENCE</scope>
    <source>
        <strain evidence="4">IMCC14734</strain>
    </source>
</reference>
<protein>
    <recommendedName>
        <fullName evidence="1">Cell division coordinator CpoB</fullName>
    </recommendedName>
</protein>
<comment type="similarity">
    <text evidence="1">Belongs to the CpoB family.</text>
</comment>
<feature type="chain" id="PRO_5044926350" description="Cell division coordinator CpoB" evidence="1">
    <location>
        <begin position="21"/>
        <end position="274"/>
    </location>
</feature>
<keyword evidence="1" id="KW-0732">Signal</keyword>
<dbReference type="Pfam" id="PF13432">
    <property type="entry name" value="TPR_16"/>
    <property type="match status" value="1"/>
</dbReference>
<proteinExistence type="inferred from homology"/>
<feature type="signal peptide" evidence="1">
    <location>
        <begin position="1"/>
        <end position="20"/>
    </location>
</feature>
<feature type="coiled-coil region" evidence="1">
    <location>
        <begin position="71"/>
        <end position="105"/>
    </location>
</feature>
<evidence type="ECO:0000313" key="5">
    <source>
        <dbReference type="Proteomes" id="UP001143362"/>
    </source>
</evidence>
<keyword evidence="1" id="KW-0574">Periplasm</keyword>
<feature type="region of interest" description="Disordered" evidence="2">
    <location>
        <begin position="37"/>
        <end position="66"/>
    </location>
</feature>
<comment type="subcellular location">
    <subcellularLocation>
        <location evidence="1">Periplasm</location>
    </subcellularLocation>
</comment>
<name>A0ABT3TCW7_9GAMM</name>
<keyword evidence="1" id="KW-0175">Coiled coil</keyword>
<dbReference type="InterPro" id="IPR014162">
    <property type="entry name" value="CpoB_C"/>
</dbReference>